<accession>A0A2A2JH80</accession>
<gene>
    <name evidence="1" type="ORF">WR25_14040</name>
</gene>
<keyword evidence="2" id="KW-1185">Reference proteome</keyword>
<sequence length="648" mass="74494">MDAADGFAQIEDESLIPHHPFDNHCKFPLSATYPFDLSNFRVGERLRQLKCPIKNYPLASQDNEGYLYIHNHFEHYENVTEGVNCSIIIIEGGIRDAETGRGMNDVNEVKTFAGIENKRLWVNADAYIVRCKANDSIVWEKSFAGIRDITKEKNTVTEAKDIPAFDNWGRKLKEGPKKAKKPDRYSIDILGFDSTARAMFVRHMPRTVDAMNKLGYHFFYGYNKIGDNSAINLGPILAGDLPEIENESKLDVSGDINADWLMPQHKQLDPTNIPFLWKMMKEKFGCRSMLNDDISSTFLGLFHYPMYEFLNGFTQSPADHFYRVYYVSIYKKWTYSQCKDGDQIQKEFLDLWFRFANQYKDICHFGFSFITTLTHDAGLTLEVLDEHVAGRLAQLHLTGALDNSVSVILGDHGNRIGLQKYSYSGRIEERMPLLAVKLPSDFASNFDVHQMLEDIVLMRIGQSEVSREGRGISLFAEIPKDRTCRDAYIAYNFCTCMIDRANVKPYNNREPKSNEERKQRSLEKIKEWIRDIEELSQCVHADSVKIEGEIETMGINPFVRHGFRTLTNLTNNAGVKDREAIADYFFHEMTVSATTLLEDKLMMLFRVEEHIINDAYKVVFEPFVQSATPNTCHRPSLTETCECLKKQT</sequence>
<dbReference type="PANTHER" id="PTHR10974:SF6">
    <property type="entry name" value="PROTEIN CBG19234"/>
    <property type="match status" value="1"/>
</dbReference>
<name>A0A2A2JH80_9BILA</name>
<dbReference type="OrthoDB" id="413313at2759"/>
<dbReference type="PANTHER" id="PTHR10974">
    <property type="entry name" value="FI08016P-RELATED"/>
    <property type="match status" value="1"/>
</dbReference>
<dbReference type="CDD" id="cd16021">
    <property type="entry name" value="ALP_like"/>
    <property type="match status" value="1"/>
</dbReference>
<dbReference type="InterPro" id="IPR004245">
    <property type="entry name" value="DUF229"/>
</dbReference>
<dbReference type="GO" id="GO:0005615">
    <property type="term" value="C:extracellular space"/>
    <property type="evidence" value="ECO:0007669"/>
    <property type="project" value="TreeGrafter"/>
</dbReference>
<dbReference type="Proteomes" id="UP000218231">
    <property type="component" value="Unassembled WGS sequence"/>
</dbReference>
<dbReference type="EMBL" id="LIAE01010437">
    <property type="protein sequence ID" value="PAV61060.1"/>
    <property type="molecule type" value="Genomic_DNA"/>
</dbReference>
<organism evidence="1 2">
    <name type="scientific">Diploscapter pachys</name>
    <dbReference type="NCBI Taxonomy" id="2018661"/>
    <lineage>
        <taxon>Eukaryota</taxon>
        <taxon>Metazoa</taxon>
        <taxon>Ecdysozoa</taxon>
        <taxon>Nematoda</taxon>
        <taxon>Chromadorea</taxon>
        <taxon>Rhabditida</taxon>
        <taxon>Rhabditina</taxon>
        <taxon>Rhabditomorpha</taxon>
        <taxon>Rhabditoidea</taxon>
        <taxon>Rhabditidae</taxon>
        <taxon>Diploscapter</taxon>
    </lineage>
</organism>
<dbReference type="STRING" id="2018661.A0A2A2JH80"/>
<evidence type="ECO:0000313" key="2">
    <source>
        <dbReference type="Proteomes" id="UP000218231"/>
    </source>
</evidence>
<comment type="caution">
    <text evidence="1">The sequence shown here is derived from an EMBL/GenBank/DDBJ whole genome shotgun (WGS) entry which is preliminary data.</text>
</comment>
<protein>
    <submittedName>
        <fullName evidence="1">Uncharacterized protein</fullName>
    </submittedName>
</protein>
<proteinExistence type="predicted"/>
<dbReference type="AlphaFoldDB" id="A0A2A2JH80"/>
<evidence type="ECO:0000313" key="1">
    <source>
        <dbReference type="EMBL" id="PAV61060.1"/>
    </source>
</evidence>
<dbReference type="Pfam" id="PF02995">
    <property type="entry name" value="DUF229"/>
    <property type="match status" value="1"/>
</dbReference>
<reference evidence="1 2" key="1">
    <citation type="journal article" date="2017" name="Curr. Biol.">
        <title>Genome architecture and evolution of a unichromosomal asexual nematode.</title>
        <authorList>
            <person name="Fradin H."/>
            <person name="Zegar C."/>
            <person name="Gutwein M."/>
            <person name="Lucas J."/>
            <person name="Kovtun M."/>
            <person name="Corcoran D."/>
            <person name="Baugh L.R."/>
            <person name="Kiontke K."/>
            <person name="Gunsalus K."/>
            <person name="Fitch D.H."/>
            <person name="Piano F."/>
        </authorList>
    </citation>
    <scope>NUCLEOTIDE SEQUENCE [LARGE SCALE GENOMIC DNA]</scope>
    <source>
        <strain evidence="1">PF1309</strain>
    </source>
</reference>